<dbReference type="InterPro" id="IPR001650">
    <property type="entry name" value="Helicase_C-like"/>
</dbReference>
<name>A0ABT7NU48_MYCIT</name>
<reference evidence="8 9" key="2">
    <citation type="submission" date="2023-06" db="EMBL/GenBank/DDBJ databases">
        <title>Itaconate inhibition of nontuberculous mycobacteria.</title>
        <authorList>
            <person name="Breen P."/>
            <person name="Zimbric M."/>
            <person name="Caverly L."/>
        </authorList>
    </citation>
    <scope>NUCLEOTIDE SEQUENCE [LARGE SCALE GENOMIC DNA]</scope>
    <source>
        <strain evidence="8 9">FLAC1071</strain>
    </source>
</reference>
<dbReference type="EMBL" id="JASZZX010000001">
    <property type="protein sequence ID" value="MDM3924567.1"/>
    <property type="molecule type" value="Genomic_DNA"/>
</dbReference>
<evidence type="ECO:0000256" key="4">
    <source>
        <dbReference type="ARBA" id="ARBA00022840"/>
    </source>
</evidence>
<dbReference type="InterPro" id="IPR027417">
    <property type="entry name" value="P-loop_NTPase"/>
</dbReference>
<comment type="caution">
    <text evidence="8">The sequence shown here is derived from an EMBL/GenBank/DDBJ whole genome shotgun (WGS) entry which is preliminary data.</text>
</comment>
<dbReference type="SMART" id="SM00490">
    <property type="entry name" value="HELICc"/>
    <property type="match status" value="1"/>
</dbReference>
<dbReference type="Pfam" id="PF00176">
    <property type="entry name" value="SNF2-rel_dom"/>
    <property type="match status" value="1"/>
</dbReference>
<evidence type="ECO:0000313" key="9">
    <source>
        <dbReference type="Proteomes" id="UP001529272"/>
    </source>
</evidence>
<dbReference type="SUPFAM" id="SSF52540">
    <property type="entry name" value="P-loop containing nucleoside triphosphate hydrolases"/>
    <property type="match status" value="2"/>
</dbReference>
<evidence type="ECO:0000256" key="5">
    <source>
        <dbReference type="SAM" id="MobiDB-lite"/>
    </source>
</evidence>
<keyword evidence="1" id="KW-0547">Nucleotide-binding</keyword>
<keyword evidence="3 8" id="KW-0347">Helicase</keyword>
<dbReference type="InterPro" id="IPR049730">
    <property type="entry name" value="SNF2/RAD54-like_C"/>
</dbReference>
<dbReference type="CDD" id="cd09179">
    <property type="entry name" value="PLDc_N_DEXD_a"/>
    <property type="match status" value="1"/>
</dbReference>
<gene>
    <name evidence="8" type="ORF">QRB35_00815</name>
</gene>
<dbReference type="GO" id="GO:0004386">
    <property type="term" value="F:helicase activity"/>
    <property type="evidence" value="ECO:0007669"/>
    <property type="project" value="UniProtKB-KW"/>
</dbReference>
<proteinExistence type="predicted"/>
<dbReference type="InterPro" id="IPR014001">
    <property type="entry name" value="Helicase_ATP-bd"/>
</dbReference>
<keyword evidence="4" id="KW-0067">ATP-binding</keyword>
<dbReference type="InterPro" id="IPR000330">
    <property type="entry name" value="SNF2_N"/>
</dbReference>
<dbReference type="CDD" id="cd18011">
    <property type="entry name" value="DEXDc_RapA"/>
    <property type="match status" value="1"/>
</dbReference>
<dbReference type="RefSeq" id="WP_289114240.1">
    <property type="nucleotide sequence ID" value="NZ_JASZZX010000001.1"/>
</dbReference>
<dbReference type="Gene3D" id="3.40.50.300">
    <property type="entry name" value="P-loop containing nucleotide triphosphate hydrolases"/>
    <property type="match status" value="1"/>
</dbReference>
<feature type="region of interest" description="Disordered" evidence="5">
    <location>
        <begin position="1"/>
        <end position="20"/>
    </location>
</feature>
<dbReference type="Gene3D" id="3.40.50.10810">
    <property type="entry name" value="Tandem AAA-ATPase domain"/>
    <property type="match status" value="1"/>
</dbReference>
<dbReference type="SMART" id="SM00487">
    <property type="entry name" value="DEXDc"/>
    <property type="match status" value="1"/>
</dbReference>
<feature type="domain" description="Helicase C-terminal" evidence="7">
    <location>
        <begin position="726"/>
        <end position="887"/>
    </location>
</feature>
<dbReference type="PANTHER" id="PTHR10799">
    <property type="entry name" value="SNF2/RAD54 HELICASE FAMILY"/>
    <property type="match status" value="1"/>
</dbReference>
<evidence type="ECO:0000256" key="3">
    <source>
        <dbReference type="ARBA" id="ARBA00022806"/>
    </source>
</evidence>
<dbReference type="InterPro" id="IPR057342">
    <property type="entry name" value="DEXDc_RapA"/>
</dbReference>
<evidence type="ECO:0000259" key="6">
    <source>
        <dbReference type="PROSITE" id="PS51192"/>
    </source>
</evidence>
<keyword evidence="9" id="KW-1185">Reference proteome</keyword>
<dbReference type="PROSITE" id="PS51192">
    <property type="entry name" value="HELICASE_ATP_BIND_1"/>
    <property type="match status" value="1"/>
</dbReference>
<dbReference type="CDD" id="cd18793">
    <property type="entry name" value="SF2_C_SNF"/>
    <property type="match status" value="1"/>
</dbReference>
<dbReference type="Proteomes" id="UP001529272">
    <property type="component" value="Unassembled WGS sequence"/>
</dbReference>
<dbReference type="InterPro" id="IPR038718">
    <property type="entry name" value="SNF2-like_sf"/>
</dbReference>
<dbReference type="PROSITE" id="PS51194">
    <property type="entry name" value="HELICASE_CTER"/>
    <property type="match status" value="1"/>
</dbReference>
<dbReference type="Pfam" id="PF00271">
    <property type="entry name" value="Helicase_C"/>
    <property type="match status" value="1"/>
</dbReference>
<evidence type="ECO:0000256" key="1">
    <source>
        <dbReference type="ARBA" id="ARBA00022741"/>
    </source>
</evidence>
<feature type="domain" description="Helicase ATP-binding" evidence="6">
    <location>
        <begin position="296"/>
        <end position="478"/>
    </location>
</feature>
<evidence type="ECO:0000313" key="8">
    <source>
        <dbReference type="EMBL" id="MDM3924567.1"/>
    </source>
</evidence>
<evidence type="ECO:0000259" key="7">
    <source>
        <dbReference type="PROSITE" id="PS51194"/>
    </source>
</evidence>
<reference evidence="9" key="1">
    <citation type="submission" date="2023-06" db="EMBL/GenBank/DDBJ databases">
        <title>Itaconate inhibition of nontuberculous mycobacteria.</title>
        <authorList>
            <person name="Spilker T."/>
        </authorList>
    </citation>
    <scope>NUCLEOTIDE SEQUENCE [LARGE SCALE GENOMIC DNA]</scope>
    <source>
        <strain evidence="9">FLAC1071</strain>
    </source>
</reference>
<protein>
    <submittedName>
        <fullName evidence="8">Helicase-related protein</fullName>
    </submittedName>
</protein>
<accession>A0ABT7NU48</accession>
<organism evidence="8 9">
    <name type="scientific">Mycobacterium intracellulare subsp. chimaera</name>
    <dbReference type="NCBI Taxonomy" id="222805"/>
    <lineage>
        <taxon>Bacteria</taxon>
        <taxon>Bacillati</taxon>
        <taxon>Actinomycetota</taxon>
        <taxon>Actinomycetes</taxon>
        <taxon>Mycobacteriales</taxon>
        <taxon>Mycobacteriaceae</taxon>
        <taxon>Mycobacterium</taxon>
        <taxon>Mycobacterium avium complex (MAC)</taxon>
    </lineage>
</organism>
<sequence length="1189" mass="132267">MTIERRDEATTAPPGLRGIDLQPGYDSSDRVLEIFYVPALSRAVSYDRSVGYFRSSALSVAARGLSRFINGGGQLRLLCGAEITESDRDALLGHSSLEGPFAQRLADRLLTDNEVEQNRLQVLAWLAQQGRLEVRIAIAVDDNGDPITGGIQDPYFHEKIGILRDSQGDGVAFQGSINESATAWTKNFESFSVYSSWGASSGYFSFWANKFDEHWAGRISGFRVYPLPKAARDKLLSIAPDEQPDTRDIEEPPTMGVDTVVARYLRVAPRLVAAEGLAEATIGLDLFPHQRQVAERLAGLYPRSWLLADEVGLGKTISAGISLRRLLLEGRVRRALILAPANVCRQWQDELFEKFGLWVPRLDSNKVYGAHPSDVHSVGVNPYAEHPLLIASSHLARRPEHQRLILDAGTYDLIVVDEAHHARRTHLAENRYRPGRMLELLDQLTDQGATRALWLLTATPMQMDPVELRDLLVHIGLQGTLSDRDAFNRFFRELAKDDAARIAWDWLDQALRETGHLPRTAADQALLDNIRSSVGTIATARIERFGTGQLPASEIVSGLDTKGIDALRTWIRNLGPVGQLVTRHSRRTLKIYREQGLLSEKLADREPLPVVIPFDGDEQDLYDQLDELIDRLMLAHGTTKGAGFVLTVYRRRLTSSWAAIRKTLTRRLDHEELLLDDDLLDEADDEEIPTTTTGTINQAQALPLTAEEINEIRGYVERMNFVTDSKFNRLLTDLNESRDVGRSTIVFTQFADTLEDLRERLSGAYQYQMATFTGAGGRIFRELDGWVDISKRDLVEEVRARRITVLLATDAASEGLNLQTCSYLINYDMPWNPMRVEQRIGRIDRLGQQASVVKIRSYFIPNTVEEAVYQALADRIDVFSGLLGSLQPILGAAEQAFRRIFQAPRSERLAAQQQEVKQLIHRLDHGDSHGLDTLAEDPLPLPVYPPSPVTHADLRDVLVDRFAAVLDDVNRPVTWTPSRASRDPQAWTALATYGHPRLNPVLDKHAGEHLPDDSALVLSPGNEGPVAAVRADRTPPALITSLADVDQLGPPTARGEAETLAASVASATREYRRSYEEQLAALQQRQSIDNLRQRFTSLVRETIGVGCAASRHDGGGGADPITIWYSLGSDSTSPWAYARAMQDRLGVPLGQLISGDLGSDLDPIPPQRWTQVKQRNGEKLGKLISEFTK</sequence>
<evidence type="ECO:0000256" key="2">
    <source>
        <dbReference type="ARBA" id="ARBA00022801"/>
    </source>
</evidence>
<keyword evidence="2" id="KW-0378">Hydrolase</keyword>